<dbReference type="EMBL" id="CAJHCP010000005">
    <property type="protein sequence ID" value="CAD6530187.1"/>
    <property type="molecule type" value="Genomic_DNA"/>
</dbReference>
<accession>A0ABM8NKF0</accession>
<evidence type="ECO:0000313" key="2">
    <source>
        <dbReference type="EMBL" id="CAD6530187.1"/>
    </source>
</evidence>
<name>A0ABM8NKF0_9BURK</name>
<protein>
    <submittedName>
        <fullName evidence="2">Uncharacterized protein</fullName>
    </submittedName>
</protein>
<keyword evidence="3" id="KW-1185">Reference proteome</keyword>
<sequence length="58" mass="6241">MGSISSDDEGRQTASDNTGRILGRYDPATDVTHTPSGRPIGRGNFLAALISHAWNERN</sequence>
<feature type="region of interest" description="Disordered" evidence="1">
    <location>
        <begin position="1"/>
        <end position="42"/>
    </location>
</feature>
<evidence type="ECO:0000313" key="3">
    <source>
        <dbReference type="Proteomes" id="UP000598032"/>
    </source>
</evidence>
<reference evidence="2 3" key="1">
    <citation type="submission" date="2020-10" db="EMBL/GenBank/DDBJ databases">
        <authorList>
            <person name="Peeters C."/>
        </authorList>
    </citation>
    <scope>NUCLEOTIDE SEQUENCE [LARGE SCALE GENOMIC DNA]</scope>
    <source>
        <strain evidence="2 3">LMG 28140</strain>
    </source>
</reference>
<proteinExistence type="predicted"/>
<comment type="caution">
    <text evidence="2">The sequence shown here is derived from an EMBL/GenBank/DDBJ whole genome shotgun (WGS) entry which is preliminary data.</text>
</comment>
<dbReference type="Proteomes" id="UP000598032">
    <property type="component" value="Unassembled WGS sequence"/>
</dbReference>
<gene>
    <name evidence="2" type="ORF">LMG28140_02314</name>
</gene>
<evidence type="ECO:0000256" key="1">
    <source>
        <dbReference type="SAM" id="MobiDB-lite"/>
    </source>
</evidence>
<organism evidence="2 3">
    <name type="scientific">Paraburkholderia metrosideri</name>
    <dbReference type="NCBI Taxonomy" id="580937"/>
    <lineage>
        <taxon>Bacteria</taxon>
        <taxon>Pseudomonadati</taxon>
        <taxon>Pseudomonadota</taxon>
        <taxon>Betaproteobacteria</taxon>
        <taxon>Burkholderiales</taxon>
        <taxon>Burkholderiaceae</taxon>
        <taxon>Paraburkholderia</taxon>
    </lineage>
</organism>